<name>A0A8S9IJ45_BRACR</name>
<evidence type="ECO:0000313" key="1">
    <source>
        <dbReference type="EMBL" id="KAF2569355.1"/>
    </source>
</evidence>
<comment type="caution">
    <text evidence="1">The sequence shown here is derived from an EMBL/GenBank/DDBJ whole genome shotgun (WGS) entry which is preliminary data.</text>
</comment>
<dbReference type="Proteomes" id="UP000712281">
    <property type="component" value="Unassembled WGS sequence"/>
</dbReference>
<organism evidence="1 2">
    <name type="scientific">Brassica cretica</name>
    <name type="common">Mustard</name>
    <dbReference type="NCBI Taxonomy" id="69181"/>
    <lineage>
        <taxon>Eukaryota</taxon>
        <taxon>Viridiplantae</taxon>
        <taxon>Streptophyta</taxon>
        <taxon>Embryophyta</taxon>
        <taxon>Tracheophyta</taxon>
        <taxon>Spermatophyta</taxon>
        <taxon>Magnoliopsida</taxon>
        <taxon>eudicotyledons</taxon>
        <taxon>Gunneridae</taxon>
        <taxon>Pentapetalae</taxon>
        <taxon>rosids</taxon>
        <taxon>malvids</taxon>
        <taxon>Brassicales</taxon>
        <taxon>Brassicaceae</taxon>
        <taxon>Brassiceae</taxon>
        <taxon>Brassica</taxon>
    </lineage>
</organism>
<dbReference type="EMBL" id="QGKW02001911">
    <property type="protein sequence ID" value="KAF2569355.1"/>
    <property type="molecule type" value="Genomic_DNA"/>
</dbReference>
<evidence type="ECO:0000313" key="2">
    <source>
        <dbReference type="Proteomes" id="UP000712281"/>
    </source>
</evidence>
<dbReference type="AlphaFoldDB" id="A0A8S9IJ45"/>
<gene>
    <name evidence="1" type="ORF">F2Q68_00026676</name>
</gene>
<proteinExistence type="predicted"/>
<reference evidence="1" key="1">
    <citation type="submission" date="2019-12" db="EMBL/GenBank/DDBJ databases">
        <title>Genome sequencing and annotation of Brassica cretica.</title>
        <authorList>
            <person name="Studholme D.J."/>
            <person name="Sarris P.F."/>
        </authorList>
    </citation>
    <scope>NUCLEOTIDE SEQUENCE</scope>
    <source>
        <strain evidence="1">PFS-001/15</strain>
        <tissue evidence="1">Leaf</tissue>
    </source>
</reference>
<sequence>MLWSWLNGASRRWLKVAEAGHRSSSVWQHVSSSFINSSGIIGQTGRKLTNTQQLKNTDSLMSFSDM</sequence>
<protein>
    <submittedName>
        <fullName evidence="1">Uncharacterized protein</fullName>
    </submittedName>
</protein>
<accession>A0A8S9IJ45</accession>